<protein>
    <submittedName>
        <fullName evidence="2">PilZ domain-containing protein</fullName>
    </submittedName>
</protein>
<feature type="domain" description="PilZ" evidence="1">
    <location>
        <begin position="3"/>
        <end position="104"/>
    </location>
</feature>
<dbReference type="AlphaFoldDB" id="A0A930BTR5"/>
<accession>A0A930BTR5</accession>
<dbReference type="SUPFAM" id="SSF141371">
    <property type="entry name" value="PilZ domain-like"/>
    <property type="match status" value="1"/>
</dbReference>
<name>A0A930BTR5_9RHOO</name>
<evidence type="ECO:0000313" key="3">
    <source>
        <dbReference type="Proteomes" id="UP000718593"/>
    </source>
</evidence>
<dbReference type="GO" id="GO:0035438">
    <property type="term" value="F:cyclic-di-GMP binding"/>
    <property type="evidence" value="ECO:0007669"/>
    <property type="project" value="InterPro"/>
</dbReference>
<comment type="caution">
    <text evidence="2">The sequence shown here is derived from an EMBL/GenBank/DDBJ whole genome shotgun (WGS) entry which is preliminary data.</text>
</comment>
<dbReference type="EMBL" id="JABZMI010000158">
    <property type="protein sequence ID" value="MBF1165146.1"/>
    <property type="molecule type" value="Genomic_DNA"/>
</dbReference>
<evidence type="ECO:0000259" key="1">
    <source>
        <dbReference type="Pfam" id="PF07238"/>
    </source>
</evidence>
<reference evidence="2" key="1">
    <citation type="submission" date="2020-04" db="EMBL/GenBank/DDBJ databases">
        <title>Deep metagenomics examines the oral microbiome during advanced dental caries in children, revealing novel taxa and co-occurrences with host molecules.</title>
        <authorList>
            <person name="Baker J.L."/>
            <person name="Morton J.T."/>
            <person name="Dinis M."/>
            <person name="Alvarez R."/>
            <person name="Tran N.C."/>
            <person name="Knight R."/>
            <person name="Edlund A."/>
        </authorList>
    </citation>
    <scope>NUCLEOTIDE SEQUENCE</scope>
    <source>
        <strain evidence="2">JCVI_32_bin.24</strain>
    </source>
</reference>
<organism evidence="2 3">
    <name type="scientific">Dechloromonas agitata</name>
    <dbReference type="NCBI Taxonomy" id="73030"/>
    <lineage>
        <taxon>Bacteria</taxon>
        <taxon>Pseudomonadati</taxon>
        <taxon>Pseudomonadota</taxon>
        <taxon>Betaproteobacteria</taxon>
        <taxon>Rhodocyclales</taxon>
        <taxon>Azonexaceae</taxon>
        <taxon>Dechloromonas</taxon>
    </lineage>
</organism>
<proteinExistence type="predicted"/>
<sequence length="115" mass="12651">MKERRRSPRVRLHGEVHLQISGLSLRIPAADISVSGVGVLLDEYVLAGKPSGEVGVCRIEAPELGGRIEAYVSIMRVRRIGNVRLGGLRFESISDGDLELIRRYKRKCRAGPATS</sequence>
<dbReference type="Pfam" id="PF07238">
    <property type="entry name" value="PilZ"/>
    <property type="match status" value="1"/>
</dbReference>
<gene>
    <name evidence="2" type="ORF">HXL68_08900</name>
</gene>
<dbReference type="Proteomes" id="UP000718593">
    <property type="component" value="Unassembled WGS sequence"/>
</dbReference>
<dbReference type="RefSeq" id="WP_157275070.1">
    <property type="nucleotide sequence ID" value="NZ_JARBJQ010000019.1"/>
</dbReference>
<dbReference type="InterPro" id="IPR009875">
    <property type="entry name" value="PilZ_domain"/>
</dbReference>
<dbReference type="Gene3D" id="2.40.10.220">
    <property type="entry name" value="predicted glycosyltransferase like domains"/>
    <property type="match status" value="1"/>
</dbReference>
<evidence type="ECO:0000313" key="2">
    <source>
        <dbReference type="EMBL" id="MBF1165146.1"/>
    </source>
</evidence>